<keyword evidence="2" id="KW-1185">Reference proteome</keyword>
<evidence type="ECO:0000313" key="1">
    <source>
        <dbReference type="EMBL" id="PWS36349.1"/>
    </source>
</evidence>
<dbReference type="Proteomes" id="UP000245765">
    <property type="component" value="Unassembled WGS sequence"/>
</dbReference>
<gene>
    <name evidence="1" type="ORF">DFH01_14335</name>
</gene>
<evidence type="ECO:0000313" key="2">
    <source>
        <dbReference type="Proteomes" id="UP000245765"/>
    </source>
</evidence>
<dbReference type="InterPro" id="IPR053714">
    <property type="entry name" value="Iso_Racemase_Enz_sf"/>
</dbReference>
<dbReference type="OrthoDB" id="9816064at2"/>
<comment type="caution">
    <text evidence="1">The sequence shown here is derived from an EMBL/GenBank/DDBJ whole genome shotgun (WGS) entry which is preliminary data.</text>
</comment>
<dbReference type="RefSeq" id="WP_109871142.1">
    <property type="nucleotide sequence ID" value="NZ_QGNA01000003.1"/>
</dbReference>
<dbReference type="PANTHER" id="PTHR40267:SF1">
    <property type="entry name" value="BLR3294 PROTEIN"/>
    <property type="match status" value="1"/>
</dbReference>
<dbReference type="Gene3D" id="3.40.50.12500">
    <property type="match status" value="1"/>
</dbReference>
<accession>A0A317FEI3</accession>
<reference evidence="2" key="1">
    <citation type="submission" date="2018-05" db="EMBL/GenBank/DDBJ databases">
        <authorList>
            <person name="Du Z."/>
            <person name="Wang X."/>
        </authorList>
    </citation>
    <scope>NUCLEOTIDE SEQUENCE [LARGE SCALE GENOMIC DNA]</scope>
    <source>
        <strain evidence="2">CQN31</strain>
    </source>
</reference>
<proteinExistence type="predicted"/>
<evidence type="ECO:0008006" key="3">
    <source>
        <dbReference type="Google" id="ProtNLM"/>
    </source>
</evidence>
<dbReference type="EMBL" id="QGNA01000003">
    <property type="protein sequence ID" value="PWS36349.1"/>
    <property type="molecule type" value="Genomic_DNA"/>
</dbReference>
<name>A0A317FEI3_9PROT</name>
<dbReference type="PIRSF" id="PIRSF015736">
    <property type="entry name" value="MI"/>
    <property type="match status" value="1"/>
</dbReference>
<dbReference type="PANTHER" id="PTHR40267">
    <property type="entry name" value="BLR3294 PROTEIN"/>
    <property type="match status" value="1"/>
</dbReference>
<organism evidence="1 2">
    <name type="scientific">Falsiroseomonas bella</name>
    <dbReference type="NCBI Taxonomy" id="2184016"/>
    <lineage>
        <taxon>Bacteria</taxon>
        <taxon>Pseudomonadati</taxon>
        <taxon>Pseudomonadota</taxon>
        <taxon>Alphaproteobacteria</taxon>
        <taxon>Acetobacterales</taxon>
        <taxon>Roseomonadaceae</taxon>
        <taxon>Falsiroseomonas</taxon>
    </lineage>
</organism>
<sequence length="246" mass="26567">MAEPDGAAPWRRVGMLIPSSNTSIEREYPAWMPASLSFHFARLPMTRLDAPGMAEQQAEMRRAVTSLADARVHAVLLCQTAASFWMGAAWDAEIRREMQGWAGVPALTAAQTVFDALAALGARRIGFAAPFPEEIGQASLRYLEAGGVTVLRSAFGGLRDNFAIAEIAPDQVLDLAARADHPEAEALLLPGGNMQCLALADAIEARIGKPVVSTNSAGMWALLHQFDLRTPLQRGGRLLRELPARR</sequence>
<dbReference type="AlphaFoldDB" id="A0A317FEI3"/>
<dbReference type="Pfam" id="PF17645">
    <property type="entry name" value="Amdase"/>
    <property type="match status" value="1"/>
</dbReference>
<dbReference type="InterPro" id="IPR026286">
    <property type="entry name" value="MaiA/AMDase"/>
</dbReference>
<protein>
    <recommendedName>
        <fullName evidence="3">Arylmalonate decarboxylase</fullName>
    </recommendedName>
</protein>